<feature type="binding site" evidence="9">
    <location>
        <position position="144"/>
    </location>
    <ligand>
        <name>substrate</name>
    </ligand>
</feature>
<keyword evidence="5 9" id="KW-0949">S-adenosyl-L-methionine</keyword>
<gene>
    <name evidence="9 10" type="primary">bioA</name>
    <name evidence="10" type="ORF">GRH90_08555</name>
</gene>
<dbReference type="GO" id="GO:0030170">
    <property type="term" value="F:pyridoxal phosphate binding"/>
    <property type="evidence" value="ECO:0007669"/>
    <property type="project" value="UniProtKB-UniRule"/>
</dbReference>
<evidence type="ECO:0000256" key="4">
    <source>
        <dbReference type="ARBA" id="ARBA00022679"/>
    </source>
</evidence>
<evidence type="ECO:0000256" key="3">
    <source>
        <dbReference type="ARBA" id="ARBA00022576"/>
    </source>
</evidence>
<keyword evidence="9" id="KW-0963">Cytoplasm</keyword>
<feature type="binding site" evidence="9">
    <location>
        <position position="52"/>
    </location>
    <ligand>
        <name>substrate</name>
    </ligand>
</feature>
<dbReference type="UniPathway" id="UPA00078">
    <property type="reaction ID" value="UER00160"/>
</dbReference>
<keyword evidence="11" id="KW-1185">Reference proteome</keyword>
<reference evidence="10 11" key="1">
    <citation type="submission" date="2019-12" db="EMBL/GenBank/DDBJ databases">
        <authorList>
            <person name="Lee S.D."/>
        </authorList>
    </citation>
    <scope>NUCLEOTIDE SEQUENCE [LARGE SCALE GENOMIC DNA]</scope>
    <source>
        <strain evidence="10 11">SAP-6</strain>
    </source>
</reference>
<dbReference type="Gene3D" id="3.90.1150.10">
    <property type="entry name" value="Aspartate Aminotransferase, domain 1"/>
    <property type="match status" value="1"/>
</dbReference>
<keyword evidence="7 9" id="KW-0663">Pyridoxal phosphate</keyword>
<feature type="binding site" evidence="9">
    <location>
        <position position="390"/>
    </location>
    <ligand>
        <name>substrate</name>
    </ligand>
</feature>
<dbReference type="EC" id="2.6.1.62" evidence="9"/>
<dbReference type="InterPro" id="IPR005814">
    <property type="entry name" value="Aminotrans_3"/>
</dbReference>
<dbReference type="NCBIfam" id="NF004624">
    <property type="entry name" value="PRK05964.1"/>
    <property type="match status" value="1"/>
</dbReference>
<dbReference type="InterPro" id="IPR049704">
    <property type="entry name" value="Aminotrans_3_PPA_site"/>
</dbReference>
<evidence type="ECO:0000256" key="1">
    <source>
        <dbReference type="ARBA" id="ARBA00001933"/>
    </source>
</evidence>
<dbReference type="GO" id="GO:0009102">
    <property type="term" value="P:biotin biosynthetic process"/>
    <property type="evidence" value="ECO:0007669"/>
    <property type="project" value="UniProtKB-UniRule"/>
</dbReference>
<dbReference type="PROSITE" id="PS00600">
    <property type="entry name" value="AA_TRANSFER_CLASS_3"/>
    <property type="match status" value="1"/>
</dbReference>
<evidence type="ECO:0000256" key="5">
    <source>
        <dbReference type="ARBA" id="ARBA00022691"/>
    </source>
</evidence>
<feature type="binding site" evidence="9">
    <location>
        <begin position="307"/>
        <end position="308"/>
    </location>
    <ligand>
        <name>pyridoxal 5'-phosphate</name>
        <dbReference type="ChEBI" id="CHEBI:597326"/>
    </ligand>
</feature>
<comment type="function">
    <text evidence="9">Catalyzes the transfer of the alpha-amino group from S-adenosyl-L-methionine (SAM) to 7-keto-8-aminopelargonic acid (KAPA) to form 7,8-diaminopelargonic acid (DAPA). It is the only aminotransferase known to utilize SAM as an amino donor.</text>
</comment>
<name>A0A845SID6_9GAMM</name>
<accession>A0A845SID6</accession>
<dbReference type="FunFam" id="3.40.640.10:FF:000041">
    <property type="entry name" value="Adenosylmethionine-8-amino-7-oxononanoate aminotransferase"/>
    <property type="match status" value="1"/>
</dbReference>
<comment type="pathway">
    <text evidence="2 9">Cofactor biosynthesis; biotin biosynthesis; 7,8-diaminononanoate from 8-amino-7-oxononanoate (SAM route): step 1/1.</text>
</comment>
<dbReference type="PIRSF" id="PIRSF000521">
    <property type="entry name" value="Transaminase_4ab_Lys_Orn"/>
    <property type="match status" value="1"/>
</dbReference>
<proteinExistence type="inferred from homology"/>
<reference evidence="10 11" key="2">
    <citation type="submission" date="2020-02" db="EMBL/GenBank/DDBJ databases">
        <title>The new genus of Enterobacteriales.</title>
        <authorList>
            <person name="Kim I.S."/>
        </authorList>
    </citation>
    <scope>NUCLEOTIDE SEQUENCE [LARGE SCALE GENOMIC DNA]</scope>
    <source>
        <strain evidence="10 11">SAP-6</strain>
    </source>
</reference>
<dbReference type="InterPro" id="IPR005815">
    <property type="entry name" value="BioA"/>
</dbReference>
<dbReference type="EMBL" id="WUBS01000005">
    <property type="protein sequence ID" value="NDL62796.1"/>
    <property type="molecule type" value="Genomic_DNA"/>
</dbReference>
<dbReference type="GO" id="GO:0005737">
    <property type="term" value="C:cytoplasm"/>
    <property type="evidence" value="ECO:0007669"/>
    <property type="project" value="UniProtKB-SubCell"/>
</dbReference>
<organism evidence="10 11">
    <name type="scientific">Acerihabitans arboris</name>
    <dbReference type="NCBI Taxonomy" id="2691583"/>
    <lineage>
        <taxon>Bacteria</taxon>
        <taxon>Pseudomonadati</taxon>
        <taxon>Pseudomonadota</taxon>
        <taxon>Gammaproteobacteria</taxon>
        <taxon>Enterobacterales</taxon>
        <taxon>Pectobacteriaceae</taxon>
        <taxon>Acerihabitans</taxon>
    </lineage>
</organism>
<dbReference type="HAMAP" id="MF_00834">
    <property type="entry name" value="BioA"/>
    <property type="match status" value="1"/>
</dbReference>
<dbReference type="SUPFAM" id="SSF53383">
    <property type="entry name" value="PLP-dependent transferases"/>
    <property type="match status" value="1"/>
</dbReference>
<dbReference type="AlphaFoldDB" id="A0A845SID6"/>
<dbReference type="Pfam" id="PF00202">
    <property type="entry name" value="Aminotran_3"/>
    <property type="match status" value="1"/>
</dbReference>
<keyword evidence="4 9" id="KW-0808">Transferase</keyword>
<dbReference type="InterPro" id="IPR015421">
    <property type="entry name" value="PyrdxlP-dep_Trfase_major"/>
</dbReference>
<evidence type="ECO:0000256" key="6">
    <source>
        <dbReference type="ARBA" id="ARBA00022756"/>
    </source>
</evidence>
<protein>
    <recommendedName>
        <fullName evidence="9">Adenosylmethionine-8-amino-7-oxononanoate aminotransferase</fullName>
        <ecNumber evidence="9">2.6.1.62</ecNumber>
    </recommendedName>
    <alternativeName>
        <fullName evidence="9">7,8-diamino-pelargonic acid aminotransferase</fullName>
        <shortName evidence="9">DAPA AT</shortName>
        <shortName evidence="9">DAPA aminotransferase</shortName>
    </alternativeName>
    <alternativeName>
        <fullName evidence="9">7,8-diaminononanoate synthase</fullName>
        <shortName evidence="9">DANS</shortName>
    </alternativeName>
    <alternativeName>
        <fullName evidence="9">Diaminopelargonic acid synthase</fullName>
    </alternativeName>
</protein>
<dbReference type="RefSeq" id="WP_162365525.1">
    <property type="nucleotide sequence ID" value="NZ_WUBS01000005.1"/>
</dbReference>
<comment type="similarity">
    <text evidence="9">Belongs to the class-III pyridoxal-phosphate-dependent aminotransferase family. BioA subfamily.</text>
</comment>
<dbReference type="NCBIfam" id="NF005940">
    <property type="entry name" value="PRK07986.1"/>
    <property type="match status" value="1"/>
</dbReference>
<keyword evidence="3 9" id="KW-0032">Aminotransferase</keyword>
<evidence type="ECO:0000256" key="7">
    <source>
        <dbReference type="ARBA" id="ARBA00022898"/>
    </source>
</evidence>
<evidence type="ECO:0000313" key="10">
    <source>
        <dbReference type="EMBL" id="NDL62796.1"/>
    </source>
</evidence>
<feature type="modified residue" description="N6-(pyridoxal phosphate)lysine" evidence="9">
    <location>
        <position position="273"/>
    </location>
</feature>
<dbReference type="InterPro" id="IPR015422">
    <property type="entry name" value="PyrdxlP-dep_Trfase_small"/>
</dbReference>
<feature type="site" description="Participates in the substrate recognition with KAPA and in a stacking interaction with the adenine ring of SAM" evidence="9">
    <location>
        <position position="17"/>
    </location>
</feature>
<keyword evidence="6 9" id="KW-0093">Biotin biosynthesis</keyword>
<evidence type="ECO:0000256" key="9">
    <source>
        <dbReference type="HAMAP-Rule" id="MF_00834"/>
    </source>
</evidence>
<feature type="binding site" evidence="9">
    <location>
        <position position="306"/>
    </location>
    <ligand>
        <name>substrate</name>
    </ligand>
</feature>
<feature type="binding site" evidence="9">
    <location>
        <begin position="112"/>
        <end position="113"/>
    </location>
    <ligand>
        <name>pyridoxal 5'-phosphate</name>
        <dbReference type="ChEBI" id="CHEBI:597326"/>
    </ligand>
</feature>
<dbReference type="PANTHER" id="PTHR42684">
    <property type="entry name" value="ADENOSYLMETHIONINE-8-AMINO-7-OXONONANOATE AMINOTRANSFERASE"/>
    <property type="match status" value="1"/>
</dbReference>
<dbReference type="GO" id="GO:0004015">
    <property type="term" value="F:adenosylmethionine-8-amino-7-oxononanoate transaminase activity"/>
    <property type="evidence" value="ECO:0007669"/>
    <property type="project" value="UniProtKB-UniRule"/>
</dbReference>
<sequence length="428" mass="46645">MNPTDLAFDQRHIWHPYTSMTQPLPVYPVVAAAGCELELADGRRLVDGMSSWWAAIHGYNHPAINQAVGSQLLQMSHVMFGGITHPQAIALCRRLVAMTPAPLECVFLADSGSVAVEVAIKMALQYWQTRGEPRKRLLTLRQGYHGDTFGAMSVCDPHTSMHRLYQGYLPEHDFVAAPQCRFDEAWREEDIGELAARLAAGEPPAAVILEPIVQGAGGMRFYHPTYLRRVRELCDRHDTLLIADEIATGFGRTGKLFACGHAGIAPDIMCLGKALTGGYLTLSATLATREVADAISNGEAGCFMHGPTFMANPLACAAANASLALLEQGDWRAQVAAIEQQLRAGLLPLRAHPQVADARVLGAIGVIETRSPVNMAALQRFFVERGVWIRPFGRLIYLMPPYIIQPPQLALLMRALAASLDQPGHFAA</sequence>
<dbReference type="Gene3D" id="3.40.640.10">
    <property type="entry name" value="Type I PLP-dependent aspartate aminotransferase-like (Major domain)"/>
    <property type="match status" value="1"/>
</dbReference>
<dbReference type="NCBIfam" id="TIGR00508">
    <property type="entry name" value="bioA"/>
    <property type="match status" value="1"/>
</dbReference>
<evidence type="ECO:0000256" key="8">
    <source>
        <dbReference type="ARBA" id="ARBA00048449"/>
    </source>
</evidence>
<dbReference type="CDD" id="cd00610">
    <property type="entry name" value="OAT_like"/>
    <property type="match status" value="1"/>
</dbReference>
<evidence type="ECO:0000313" key="11">
    <source>
        <dbReference type="Proteomes" id="UP000461443"/>
    </source>
</evidence>
<evidence type="ECO:0000256" key="2">
    <source>
        <dbReference type="ARBA" id="ARBA00005063"/>
    </source>
</evidence>
<comment type="subunit">
    <text evidence="9">Homodimer.</text>
</comment>
<dbReference type="InterPro" id="IPR015424">
    <property type="entry name" value="PyrdxlP-dep_Trfase"/>
</dbReference>
<comment type="caution">
    <text evidence="10">The sequence shown here is derived from an EMBL/GenBank/DDBJ whole genome shotgun (WGS) entry which is preliminary data.</text>
</comment>
<dbReference type="Proteomes" id="UP000461443">
    <property type="component" value="Unassembled WGS sequence"/>
</dbReference>
<comment type="catalytic activity">
    <reaction evidence="8 9">
        <text>(8S)-8-amino-7-oxononanoate + S-adenosyl-L-methionine = S-adenosyl-4-methylsulfanyl-2-oxobutanoate + (7R,8S)-7,8-diammoniononanoate</text>
        <dbReference type="Rhea" id="RHEA:16861"/>
        <dbReference type="ChEBI" id="CHEBI:16490"/>
        <dbReference type="ChEBI" id="CHEBI:59789"/>
        <dbReference type="ChEBI" id="CHEBI:149468"/>
        <dbReference type="ChEBI" id="CHEBI:149469"/>
        <dbReference type="EC" id="2.6.1.62"/>
    </reaction>
</comment>
<feature type="binding site" evidence="9">
    <location>
        <position position="244"/>
    </location>
    <ligand>
        <name>pyridoxal 5'-phosphate</name>
        <dbReference type="ChEBI" id="CHEBI:597326"/>
    </ligand>
</feature>
<comment type="cofactor">
    <cofactor evidence="1 9">
        <name>pyridoxal 5'-phosphate</name>
        <dbReference type="ChEBI" id="CHEBI:597326"/>
    </cofactor>
</comment>
<dbReference type="PANTHER" id="PTHR42684:SF17">
    <property type="entry name" value="ADENOSYLMETHIONINE-8-AMINO-7-OXONONANOATE AMINOTRANSFERASE"/>
    <property type="match status" value="1"/>
</dbReference>
<comment type="subcellular location">
    <subcellularLocation>
        <location evidence="9">Cytoplasm</location>
    </subcellularLocation>
</comment>
<feature type="binding site" evidence="9">
    <location>
        <position position="273"/>
    </location>
    <ligand>
        <name>substrate</name>
    </ligand>
</feature>